<feature type="domain" description="Glycosyltransferase 2-like" evidence="1">
    <location>
        <begin position="10"/>
        <end position="113"/>
    </location>
</feature>
<dbReference type="InterPro" id="IPR029044">
    <property type="entry name" value="Nucleotide-diphossugar_trans"/>
</dbReference>
<proteinExistence type="predicted"/>
<dbReference type="PANTHER" id="PTHR22916">
    <property type="entry name" value="GLYCOSYLTRANSFERASE"/>
    <property type="match status" value="1"/>
</dbReference>
<sequence length="315" mass="35392">MFSLIFMTISVIVPVFNRELTIARCLQSIINQIVAVDEVIVVDDGSVDGTAEIIKSYQLDHPNIKLVEKRNGGVASARNAGIRVATGEWILFLDSDDVWVPKKIQNFVQSVQKFPQVEFWHTNRAQQLHGVIDGGRTVPASSMQDKEFLYSNWAIKTSTVAVSRKLIESVGKAFDESLRTCEDYEFFWRCIFAANKVGYIDLNDTIIYLGDDGISRSTRRELCIRDNLEAMQRFKDWVGKKSPERRKVGSLMRARMRREYSDLWALSLPTGGIRRAHAALSVARRDIGTFGVVASLLSAVRARQREAASTASKAA</sequence>
<keyword evidence="3" id="KW-1185">Reference proteome</keyword>
<dbReference type="Gene3D" id="3.90.550.10">
    <property type="entry name" value="Spore Coat Polysaccharide Biosynthesis Protein SpsA, Chain A"/>
    <property type="match status" value="1"/>
</dbReference>
<dbReference type="RefSeq" id="WP_258848393.1">
    <property type="nucleotide sequence ID" value="NZ_JANUGX010000057.1"/>
</dbReference>
<comment type="caution">
    <text evidence="2">The sequence shown here is derived from an EMBL/GenBank/DDBJ whole genome shotgun (WGS) entry which is preliminary data.</text>
</comment>
<dbReference type="InterPro" id="IPR001173">
    <property type="entry name" value="Glyco_trans_2-like"/>
</dbReference>
<dbReference type="EMBL" id="JANUGX010000057">
    <property type="protein sequence ID" value="MCS0592625.1"/>
    <property type="molecule type" value="Genomic_DNA"/>
</dbReference>
<dbReference type="GO" id="GO:0016757">
    <property type="term" value="F:glycosyltransferase activity"/>
    <property type="evidence" value="ECO:0007669"/>
    <property type="project" value="UniProtKB-KW"/>
</dbReference>
<dbReference type="Proteomes" id="UP001205560">
    <property type="component" value="Unassembled WGS sequence"/>
</dbReference>
<reference evidence="2 3" key="1">
    <citation type="submission" date="2022-08" db="EMBL/GenBank/DDBJ databases">
        <title>Reclassification of Massilia species as members of the genera Telluria, Duganella, Pseudoduganella, Mokoshia gen. nov. and Zemynaea gen. nov. using orthogonal and non-orthogonal genome-based approaches.</title>
        <authorList>
            <person name="Bowman J.P."/>
        </authorList>
    </citation>
    <scope>NUCLEOTIDE SEQUENCE [LARGE SCALE GENOMIC DNA]</scope>
    <source>
        <strain evidence="2 3">LMG 28164</strain>
    </source>
</reference>
<gene>
    <name evidence="2" type="ORF">NX782_25930</name>
</gene>
<organism evidence="2 3">
    <name type="scientific">Massilia norwichensis</name>
    <dbReference type="NCBI Taxonomy" id="1442366"/>
    <lineage>
        <taxon>Bacteria</taxon>
        <taxon>Pseudomonadati</taxon>
        <taxon>Pseudomonadota</taxon>
        <taxon>Betaproteobacteria</taxon>
        <taxon>Burkholderiales</taxon>
        <taxon>Oxalobacteraceae</taxon>
        <taxon>Telluria group</taxon>
        <taxon>Massilia</taxon>
    </lineage>
</organism>
<accession>A0ABT2AEI4</accession>
<evidence type="ECO:0000313" key="3">
    <source>
        <dbReference type="Proteomes" id="UP001205560"/>
    </source>
</evidence>
<dbReference type="PANTHER" id="PTHR22916:SF3">
    <property type="entry name" value="UDP-GLCNAC:BETAGAL BETA-1,3-N-ACETYLGLUCOSAMINYLTRANSFERASE-LIKE PROTEIN 1"/>
    <property type="match status" value="1"/>
</dbReference>
<evidence type="ECO:0000259" key="1">
    <source>
        <dbReference type="Pfam" id="PF00535"/>
    </source>
</evidence>
<dbReference type="EC" id="2.4.-.-" evidence="2"/>
<dbReference type="Pfam" id="PF00535">
    <property type="entry name" value="Glycos_transf_2"/>
    <property type="match status" value="1"/>
</dbReference>
<name>A0ABT2AEI4_9BURK</name>
<keyword evidence="2" id="KW-0808">Transferase</keyword>
<dbReference type="SUPFAM" id="SSF53448">
    <property type="entry name" value="Nucleotide-diphospho-sugar transferases"/>
    <property type="match status" value="1"/>
</dbReference>
<evidence type="ECO:0000313" key="2">
    <source>
        <dbReference type="EMBL" id="MCS0592625.1"/>
    </source>
</evidence>
<protein>
    <submittedName>
        <fullName evidence="2">Glycosyltransferase</fullName>
        <ecNumber evidence="2">2.4.-.-</ecNumber>
    </submittedName>
</protein>
<keyword evidence="2" id="KW-0328">Glycosyltransferase</keyword>